<keyword evidence="8" id="KW-1185">Reference proteome</keyword>
<dbReference type="InterPro" id="IPR029035">
    <property type="entry name" value="DHS-like_NAD/FAD-binding_dom"/>
</dbReference>
<organism evidence="7 8">
    <name type="scientific">Pseudonocardia sediminis</name>
    <dbReference type="NCBI Taxonomy" id="1397368"/>
    <lineage>
        <taxon>Bacteria</taxon>
        <taxon>Bacillati</taxon>
        <taxon>Actinomycetota</taxon>
        <taxon>Actinomycetes</taxon>
        <taxon>Pseudonocardiales</taxon>
        <taxon>Pseudonocardiaceae</taxon>
        <taxon>Pseudonocardia</taxon>
    </lineage>
</organism>
<dbReference type="GO" id="GO:0003984">
    <property type="term" value="F:acetolactate synthase activity"/>
    <property type="evidence" value="ECO:0007669"/>
    <property type="project" value="TreeGrafter"/>
</dbReference>
<dbReference type="GO" id="GO:0030976">
    <property type="term" value="F:thiamine pyrophosphate binding"/>
    <property type="evidence" value="ECO:0007669"/>
    <property type="project" value="InterPro"/>
</dbReference>
<feature type="domain" description="Thiamine pyrophosphate enzyme N-terminal TPP-binding" evidence="6">
    <location>
        <begin position="7"/>
        <end position="110"/>
    </location>
</feature>
<dbReference type="InterPro" id="IPR045229">
    <property type="entry name" value="TPP_enz"/>
</dbReference>
<evidence type="ECO:0000259" key="6">
    <source>
        <dbReference type="Pfam" id="PF02776"/>
    </source>
</evidence>
<dbReference type="InterPro" id="IPR029061">
    <property type="entry name" value="THDP-binding"/>
</dbReference>
<dbReference type="Pfam" id="PF00205">
    <property type="entry name" value="TPP_enzyme_M"/>
    <property type="match status" value="1"/>
</dbReference>
<gene>
    <name evidence="7" type="ORF">EV383_3310</name>
</gene>
<dbReference type="NCBIfam" id="NF005485">
    <property type="entry name" value="PRK07092.1"/>
    <property type="match status" value="1"/>
</dbReference>
<reference evidence="7 8" key="1">
    <citation type="submission" date="2019-02" db="EMBL/GenBank/DDBJ databases">
        <title>Sequencing the genomes of 1000 actinobacteria strains.</title>
        <authorList>
            <person name="Klenk H.-P."/>
        </authorList>
    </citation>
    <scope>NUCLEOTIDE SEQUENCE [LARGE SCALE GENOMIC DNA]</scope>
    <source>
        <strain evidence="7 8">DSM 45779</strain>
    </source>
</reference>
<dbReference type="SUPFAM" id="SSF52467">
    <property type="entry name" value="DHS-like NAD/FAD-binding domain"/>
    <property type="match status" value="1"/>
</dbReference>
<comment type="caution">
    <text evidence="7">The sequence shown here is derived from an EMBL/GenBank/DDBJ whole genome shotgun (WGS) entry which is preliminary data.</text>
</comment>
<sequence length="548" mass="56973">MTGSVLEATREVMRRFGLTTVFGNPGTTEVPFLSDWPEDFHYVLGLHESVVVAMADAYAQLTRRPALVNLHSAGGVGHGLGAVFSASRNNSSVIVLAGQQARSMLGEEPFLGAPDATTFPKPHVRFSHEPARAEEVPAALARAYRHAAQPPRGPVFLSVPVDDWDAPIGDVELPEATAIRGTAPHPDAVDELVTALWTYTKLGSNAPLTNDPPRLAFVAGGEVDADGAVEWLVTLAEGCRAAVFAAPMSGRCAFPEDHPLFAGFLPPERRALGAALSPYDQVIVLGAPAFTYHVLRDGPIPPLPPTYIVSEDPDVLARAPHGRGILASPGLALDAVIRALNESGATVPIGEPGSAGLVRPPAPELSGGLTAELVYATLSQLLPEDAVVVEETPSLRGPLHDHLPIRSRDGGFLTTASGSLGFGIAATVGAALARPTSTVVGVLGDGSAMYGIQALWTAAREGTNAVFIVLDNAEYAAVRLLGEAAGGKKLPGTKLGGIDFVPLARSMGCAAYRVDDAADLSEAISGALNSYGPTLLHIPIDGASPEIY</sequence>
<dbReference type="Gene3D" id="3.40.50.1220">
    <property type="entry name" value="TPP-binding domain"/>
    <property type="match status" value="1"/>
</dbReference>
<dbReference type="Pfam" id="PF02775">
    <property type="entry name" value="TPP_enzyme_C"/>
    <property type="match status" value="1"/>
</dbReference>
<dbReference type="SUPFAM" id="SSF52518">
    <property type="entry name" value="Thiamin diphosphate-binding fold (THDP-binding)"/>
    <property type="match status" value="2"/>
</dbReference>
<proteinExistence type="inferred from homology"/>
<dbReference type="PANTHER" id="PTHR18968:SF133">
    <property type="entry name" value="BENZOYLFORMATE DECARBOXYLASE"/>
    <property type="match status" value="1"/>
</dbReference>
<dbReference type="PANTHER" id="PTHR18968">
    <property type="entry name" value="THIAMINE PYROPHOSPHATE ENZYMES"/>
    <property type="match status" value="1"/>
</dbReference>
<dbReference type="PROSITE" id="PS00187">
    <property type="entry name" value="TPP_ENZYMES"/>
    <property type="match status" value="1"/>
</dbReference>
<name>A0A4Q7UXA8_PSEST</name>
<dbReference type="InterPro" id="IPR000399">
    <property type="entry name" value="TPP-bd_CS"/>
</dbReference>
<dbReference type="EMBL" id="SHKL01000001">
    <property type="protein sequence ID" value="RZT86415.1"/>
    <property type="molecule type" value="Genomic_DNA"/>
</dbReference>
<dbReference type="GO" id="GO:0000287">
    <property type="term" value="F:magnesium ion binding"/>
    <property type="evidence" value="ECO:0007669"/>
    <property type="project" value="InterPro"/>
</dbReference>
<keyword evidence="2 3" id="KW-0786">Thiamine pyrophosphate</keyword>
<evidence type="ECO:0000259" key="5">
    <source>
        <dbReference type="Pfam" id="PF02775"/>
    </source>
</evidence>
<feature type="domain" description="Thiamine pyrophosphate enzyme TPP-binding" evidence="5">
    <location>
        <begin position="409"/>
        <end position="538"/>
    </location>
</feature>
<dbReference type="AlphaFoldDB" id="A0A4Q7UXA8"/>
<accession>A0A4Q7UXA8</accession>
<dbReference type="Gene3D" id="3.40.50.970">
    <property type="match status" value="2"/>
</dbReference>
<evidence type="ECO:0000256" key="3">
    <source>
        <dbReference type="RuleBase" id="RU362132"/>
    </source>
</evidence>
<dbReference type="InterPro" id="IPR012000">
    <property type="entry name" value="Thiamin_PyroP_enz_cen_dom"/>
</dbReference>
<dbReference type="InterPro" id="IPR012001">
    <property type="entry name" value="Thiamin_PyroP_enz_TPP-bd_dom"/>
</dbReference>
<evidence type="ECO:0000259" key="4">
    <source>
        <dbReference type="Pfam" id="PF00205"/>
    </source>
</evidence>
<dbReference type="GO" id="GO:0050660">
    <property type="term" value="F:flavin adenine dinucleotide binding"/>
    <property type="evidence" value="ECO:0007669"/>
    <property type="project" value="TreeGrafter"/>
</dbReference>
<dbReference type="InterPro" id="IPR011766">
    <property type="entry name" value="TPP_enzyme_TPP-bd"/>
</dbReference>
<dbReference type="Pfam" id="PF02776">
    <property type="entry name" value="TPP_enzyme_N"/>
    <property type="match status" value="1"/>
</dbReference>
<evidence type="ECO:0000313" key="7">
    <source>
        <dbReference type="EMBL" id="RZT86415.1"/>
    </source>
</evidence>
<evidence type="ECO:0000313" key="8">
    <source>
        <dbReference type="Proteomes" id="UP000291591"/>
    </source>
</evidence>
<protein>
    <submittedName>
        <fullName evidence="7">Benzoylformate decarboxylase</fullName>
    </submittedName>
</protein>
<dbReference type="CDD" id="cd07035">
    <property type="entry name" value="TPP_PYR_POX_like"/>
    <property type="match status" value="1"/>
</dbReference>
<comment type="similarity">
    <text evidence="1 3">Belongs to the TPP enzyme family.</text>
</comment>
<evidence type="ECO:0000256" key="1">
    <source>
        <dbReference type="ARBA" id="ARBA00007812"/>
    </source>
</evidence>
<dbReference type="Proteomes" id="UP000291591">
    <property type="component" value="Unassembled WGS sequence"/>
</dbReference>
<evidence type="ECO:0000256" key="2">
    <source>
        <dbReference type="ARBA" id="ARBA00023052"/>
    </source>
</evidence>
<feature type="domain" description="Thiamine pyrophosphate enzyme central" evidence="4">
    <location>
        <begin position="215"/>
        <end position="316"/>
    </location>
</feature>
<dbReference type="CDD" id="cd02002">
    <property type="entry name" value="TPP_BFDC"/>
    <property type="match status" value="1"/>
</dbReference>